<dbReference type="InterPro" id="IPR014752">
    <property type="entry name" value="Arrestin-like_C"/>
</dbReference>
<dbReference type="SMART" id="SM01017">
    <property type="entry name" value="Arrestin_C"/>
    <property type="match status" value="1"/>
</dbReference>
<dbReference type="GO" id="GO:0005829">
    <property type="term" value="C:cytosol"/>
    <property type="evidence" value="ECO:0007669"/>
    <property type="project" value="TreeGrafter"/>
</dbReference>
<comment type="caution">
    <text evidence="2">The sequence shown here is derived from an EMBL/GenBank/DDBJ whole genome shotgun (WGS) entry which is preliminary data.</text>
</comment>
<gene>
    <name evidence="2" type="ORF">PENANT_c002G03792</name>
</gene>
<reference evidence="3" key="1">
    <citation type="journal article" date="2017" name="Nat. Microbiol.">
        <title>Global analysis of biosynthetic gene clusters reveals vast potential of secondary metabolite production in Penicillium species.</title>
        <authorList>
            <person name="Nielsen J.C."/>
            <person name="Grijseels S."/>
            <person name="Prigent S."/>
            <person name="Ji B."/>
            <person name="Dainat J."/>
            <person name="Nielsen K.F."/>
            <person name="Frisvad J.C."/>
            <person name="Workman M."/>
            <person name="Nielsen J."/>
        </authorList>
    </citation>
    <scope>NUCLEOTIDE SEQUENCE [LARGE SCALE GENOMIC DNA]</scope>
    <source>
        <strain evidence="3">IBT 31811</strain>
    </source>
</reference>
<dbReference type="PANTHER" id="PTHR11188:SF174">
    <property type="entry name" value="ARRESTIN-RELATED TRAFFICKING ADAPTER 10-RELATED"/>
    <property type="match status" value="1"/>
</dbReference>
<dbReference type="InterPro" id="IPR050357">
    <property type="entry name" value="Arrestin_domain-protein"/>
</dbReference>
<dbReference type="EMBL" id="MDYN01000002">
    <property type="protein sequence ID" value="OQD89919.1"/>
    <property type="molecule type" value="Genomic_DNA"/>
</dbReference>
<dbReference type="PANTHER" id="PTHR11188">
    <property type="entry name" value="ARRESTIN DOMAIN CONTAINING PROTEIN"/>
    <property type="match status" value="1"/>
</dbReference>
<dbReference type="GO" id="GO:0070086">
    <property type="term" value="P:ubiquitin-dependent endocytosis"/>
    <property type="evidence" value="ECO:0007669"/>
    <property type="project" value="TreeGrafter"/>
</dbReference>
<dbReference type="InterPro" id="IPR011022">
    <property type="entry name" value="Arrestin_C-like"/>
</dbReference>
<accession>A0A1V6QL08</accession>
<sequence length="425" mass="47083">MVRTLPRESNFQKRETAELVPYLGPEAIIATGHGMNLGIALSESVLFLERYDKEDPSTKKCTILRGQLRLSVTKPTRLKKVWIRFCGQMQMVWPGGITYFDRGGTAMHRNDFGADSFDLLKAPTATANAHLMTTTNASLQVGQPGASKVCLTQTGYSVEDTATCHSKSNEAQSQSGSKLFPAGDFLYSFEFLLDGSLPETIKTDLSSIQYSLEAFVEPSRHLRSNLTGKLEIPVVRLPAESPLELTEPVMISGNWRDQLHYRMVMSGKSFPLGSQIPISLKLTPMSKVACQWVKVYVTEHVQHWSRGKEAGLLQIPSKKVLLFENQAGLESVSTYPGSEMRIISSNSRDGSVKLPLENSSKTNLLGGSMSSDTGIELNVQLPSCFEMKDREKSQCLCLDSKNEILTVSHWIQVKKLPITCQPMTL</sequence>
<dbReference type="GO" id="GO:0031625">
    <property type="term" value="F:ubiquitin protein ligase binding"/>
    <property type="evidence" value="ECO:0007669"/>
    <property type="project" value="TreeGrafter"/>
</dbReference>
<proteinExistence type="predicted"/>
<dbReference type="Gene3D" id="2.60.40.640">
    <property type="match status" value="1"/>
</dbReference>
<evidence type="ECO:0000313" key="3">
    <source>
        <dbReference type="Proteomes" id="UP000191672"/>
    </source>
</evidence>
<feature type="domain" description="Arrestin C-terminal-like" evidence="1">
    <location>
        <begin position="255"/>
        <end position="423"/>
    </location>
</feature>
<name>A0A1V6QL08_9EURO</name>
<dbReference type="AlphaFoldDB" id="A0A1V6QL08"/>
<organism evidence="2 3">
    <name type="scientific">Penicillium antarcticum</name>
    <dbReference type="NCBI Taxonomy" id="416450"/>
    <lineage>
        <taxon>Eukaryota</taxon>
        <taxon>Fungi</taxon>
        <taxon>Dikarya</taxon>
        <taxon>Ascomycota</taxon>
        <taxon>Pezizomycotina</taxon>
        <taxon>Eurotiomycetes</taxon>
        <taxon>Eurotiomycetidae</taxon>
        <taxon>Eurotiales</taxon>
        <taxon>Aspergillaceae</taxon>
        <taxon>Penicillium</taxon>
    </lineage>
</organism>
<dbReference type="Pfam" id="PF02752">
    <property type="entry name" value="Arrestin_C"/>
    <property type="match status" value="1"/>
</dbReference>
<protein>
    <recommendedName>
        <fullName evidence="1">Arrestin C-terminal-like domain-containing protein</fullName>
    </recommendedName>
</protein>
<dbReference type="STRING" id="416450.A0A1V6QL08"/>
<evidence type="ECO:0000313" key="2">
    <source>
        <dbReference type="EMBL" id="OQD89919.1"/>
    </source>
</evidence>
<dbReference type="Proteomes" id="UP000191672">
    <property type="component" value="Unassembled WGS sequence"/>
</dbReference>
<dbReference type="GO" id="GO:0030674">
    <property type="term" value="F:protein-macromolecule adaptor activity"/>
    <property type="evidence" value="ECO:0007669"/>
    <property type="project" value="TreeGrafter"/>
</dbReference>
<keyword evidence="3" id="KW-1185">Reference proteome</keyword>
<evidence type="ECO:0000259" key="1">
    <source>
        <dbReference type="SMART" id="SM01017"/>
    </source>
</evidence>